<dbReference type="Gene3D" id="3.20.20.80">
    <property type="entry name" value="Glycosidases"/>
    <property type="match status" value="1"/>
</dbReference>
<dbReference type="GO" id="GO:0005975">
    <property type="term" value="P:carbohydrate metabolic process"/>
    <property type="evidence" value="ECO:0007669"/>
    <property type="project" value="InterPro"/>
</dbReference>
<dbReference type="EMBL" id="KI912115">
    <property type="protein sequence ID" value="ETS78462.1"/>
    <property type="molecule type" value="Genomic_DNA"/>
</dbReference>
<dbReference type="InterPro" id="IPR036833">
    <property type="entry name" value="BetaGal_dom3_sf"/>
</dbReference>
<dbReference type="Gene3D" id="2.102.20.10">
    <property type="entry name" value="Beta-galactosidase, domain 2"/>
    <property type="match status" value="1"/>
</dbReference>
<keyword evidence="4" id="KW-0732">Signal</keyword>
<dbReference type="FunFam" id="2.102.20.10:FF:000001">
    <property type="entry name" value="Beta-galactosidase A"/>
    <property type="match status" value="1"/>
</dbReference>
<dbReference type="AlphaFoldDB" id="W3WZA6"/>
<protein>
    <recommendedName>
        <fullName evidence="3">beta-galactosidase</fullName>
        <ecNumber evidence="3">3.2.1.23</ecNumber>
    </recommendedName>
</protein>
<organism evidence="10 11">
    <name type="scientific">Pestalotiopsis fici (strain W106-1 / CGMCC3.15140)</name>
    <dbReference type="NCBI Taxonomy" id="1229662"/>
    <lineage>
        <taxon>Eukaryota</taxon>
        <taxon>Fungi</taxon>
        <taxon>Dikarya</taxon>
        <taxon>Ascomycota</taxon>
        <taxon>Pezizomycotina</taxon>
        <taxon>Sordariomycetes</taxon>
        <taxon>Xylariomycetidae</taxon>
        <taxon>Amphisphaeriales</taxon>
        <taxon>Sporocadaceae</taxon>
        <taxon>Pestalotiopsis</taxon>
    </lineage>
</organism>
<dbReference type="PANTHER" id="PTHR23421">
    <property type="entry name" value="BETA-GALACTOSIDASE RELATED"/>
    <property type="match status" value="1"/>
</dbReference>
<dbReference type="InterPro" id="IPR018954">
    <property type="entry name" value="Betagal_dom2"/>
</dbReference>
<dbReference type="Gene3D" id="2.60.120.260">
    <property type="entry name" value="Galactose-binding domain-like"/>
    <property type="match status" value="2"/>
</dbReference>
<dbReference type="PRINTS" id="PR00742">
    <property type="entry name" value="GLHYDRLASE35"/>
</dbReference>
<dbReference type="InterPro" id="IPR001944">
    <property type="entry name" value="Glycoside_Hdrlase_35"/>
</dbReference>
<dbReference type="EC" id="3.2.1.23" evidence="3"/>
<dbReference type="OrthoDB" id="1657402at2759"/>
<dbReference type="SUPFAM" id="SSF117100">
    <property type="entry name" value="Beta-galactosidase LacA, domain 3"/>
    <property type="match status" value="1"/>
</dbReference>
<dbReference type="InterPro" id="IPR031330">
    <property type="entry name" value="Gly_Hdrlase_35_cat"/>
</dbReference>
<evidence type="ECO:0000256" key="6">
    <source>
        <dbReference type="ARBA" id="ARBA00023180"/>
    </source>
</evidence>
<dbReference type="InterPro" id="IPR025300">
    <property type="entry name" value="BetaGal_jelly_roll_dom"/>
</dbReference>
<reference evidence="11" key="1">
    <citation type="journal article" date="2015" name="BMC Genomics">
        <title>Genomic and transcriptomic analysis of the endophytic fungus Pestalotiopsis fici reveals its lifestyle and high potential for synthesis of natural products.</title>
        <authorList>
            <person name="Wang X."/>
            <person name="Zhang X."/>
            <person name="Liu L."/>
            <person name="Xiang M."/>
            <person name="Wang W."/>
            <person name="Sun X."/>
            <person name="Che Y."/>
            <person name="Guo L."/>
            <person name="Liu G."/>
            <person name="Guo L."/>
            <person name="Wang C."/>
            <person name="Yin W.B."/>
            <person name="Stadler M."/>
            <person name="Zhang X."/>
            <person name="Liu X."/>
        </authorList>
    </citation>
    <scope>NUCLEOTIDE SEQUENCE [LARGE SCALE GENOMIC DNA]</scope>
    <source>
        <strain evidence="11">W106-1 / CGMCC3.15140</strain>
    </source>
</reference>
<dbReference type="InterPro" id="IPR037110">
    <property type="entry name" value="Betagal_dom2_sf"/>
</dbReference>
<evidence type="ECO:0000256" key="3">
    <source>
        <dbReference type="ARBA" id="ARBA00012756"/>
    </source>
</evidence>
<dbReference type="Pfam" id="PF01301">
    <property type="entry name" value="Glyco_hydro_35"/>
    <property type="match status" value="1"/>
</dbReference>
<dbReference type="InParanoid" id="W3WZA6"/>
<dbReference type="FunFam" id="2.60.120.260:FF:000065">
    <property type="entry name" value="Beta-galactosidase A"/>
    <property type="match status" value="1"/>
</dbReference>
<dbReference type="KEGG" id="pfy:PFICI_10524"/>
<dbReference type="SUPFAM" id="SSF49785">
    <property type="entry name" value="Galactose-binding domain-like"/>
    <property type="match status" value="2"/>
</dbReference>
<proteinExistence type="inferred from homology"/>
<dbReference type="FunFam" id="3.20.20.80:FF:000040">
    <property type="entry name" value="Beta-galactosidase A"/>
    <property type="match status" value="1"/>
</dbReference>
<evidence type="ECO:0000259" key="9">
    <source>
        <dbReference type="SMART" id="SM01029"/>
    </source>
</evidence>
<evidence type="ECO:0000313" key="11">
    <source>
        <dbReference type="Proteomes" id="UP000030651"/>
    </source>
</evidence>
<evidence type="ECO:0000256" key="5">
    <source>
        <dbReference type="ARBA" id="ARBA00022801"/>
    </source>
</evidence>
<dbReference type="GeneID" id="19275537"/>
<dbReference type="HOGENOM" id="CLU_005732_2_0_1"/>
<evidence type="ECO:0000313" key="10">
    <source>
        <dbReference type="EMBL" id="ETS78462.1"/>
    </source>
</evidence>
<dbReference type="SUPFAM" id="SSF51011">
    <property type="entry name" value="Glycosyl hydrolase domain"/>
    <property type="match status" value="1"/>
</dbReference>
<comment type="similarity">
    <text evidence="2 8">Belongs to the glycosyl hydrolase 35 family.</text>
</comment>
<evidence type="ECO:0000256" key="8">
    <source>
        <dbReference type="RuleBase" id="RU003679"/>
    </source>
</evidence>
<name>W3WZA6_PESFW</name>
<dbReference type="GO" id="GO:0004565">
    <property type="term" value="F:beta-galactosidase activity"/>
    <property type="evidence" value="ECO:0007669"/>
    <property type="project" value="UniProtKB-EC"/>
</dbReference>
<accession>W3WZA6</accession>
<keyword evidence="7" id="KW-0326">Glycosidase</keyword>
<dbReference type="Proteomes" id="UP000030651">
    <property type="component" value="Unassembled WGS sequence"/>
</dbReference>
<keyword evidence="6" id="KW-0325">Glycoprotein</keyword>
<keyword evidence="11" id="KW-1185">Reference proteome</keyword>
<dbReference type="Pfam" id="PF13363">
    <property type="entry name" value="BetaGal_dom3"/>
    <property type="match status" value="1"/>
</dbReference>
<evidence type="ECO:0000256" key="1">
    <source>
        <dbReference type="ARBA" id="ARBA00001412"/>
    </source>
</evidence>
<dbReference type="InterPro" id="IPR025972">
    <property type="entry name" value="BetaGal_dom3"/>
</dbReference>
<evidence type="ECO:0000256" key="2">
    <source>
        <dbReference type="ARBA" id="ARBA00009809"/>
    </source>
</evidence>
<keyword evidence="5" id="KW-0378">Hydrolase</keyword>
<dbReference type="OMA" id="TNNDAIT"/>
<dbReference type="Pfam" id="PF13364">
    <property type="entry name" value="BetaGal_ABD2"/>
    <property type="match status" value="2"/>
</dbReference>
<dbReference type="RefSeq" id="XP_007837296.1">
    <property type="nucleotide sequence ID" value="XM_007839105.1"/>
</dbReference>
<dbReference type="InterPro" id="IPR008979">
    <property type="entry name" value="Galactose-bd-like_sf"/>
</dbReference>
<sequence>MKGGAAHIRDQSESLPLLQHRKSLPPSKEGKNGGQCLGLSLIISKRLAIWLCTLTLLATFALLSRQDHDGAYYTVPQAEQPKEQPQNIVTWDERSLFIRGQRVMVMSGELHPWRLVPSLYDDVFQKIKALGFNCVSFYVMWALVEPAPGNFTATGVFAYEPFLEAASRAGIYLIARPGPYINAEVSFGGYPGWMQRVNGQLRTRNPEYLAATDNYIAQIGAIIAKAQITNDGPVILYQPENEYTWGVPPRFPDGEYMQYVEDQARKAGIVVPIISNDAAPLGHNAPGTGAGEVDIYGHDDYPLKFDCSNPTSWPKGALNGLYHSIHEVQSPSTPFSILEFQGGAFDPWGGPGFENCALLLNEEFERVFYKNNLAAGVTIFNIYMVYGGTNWGNIGHPGGYTSYDYGSPIKEDFTVGRKKYSELKLLAQWLQMSPGYLTAKPGLAEVLTYCNDAAITVTRLKGDSTIGGGSFFIIRHSDYTSTVSTNYKLELPTSRGKVSIPALYGSLTLNGRDSKIAVTDYDVHGSTLIYSTAEILTHQKYTDRVVLVVYTGPGETNELAIKTTHKPKILVGDAVAVHHAGDLAIMTWDTSGERKVIRVGNLFIFATDRDSAYRYWVPSIGKTSAIILGPYLVRNASLHDYRTLSIQADFTENTTVEILGLSHLKSVIVNGVDTPFRDNNITISLDIHYKSPQLKIPVLASLKWRAADSLPELHSSYDDSQWPSADLSSNNTYQHQWTPTSLFASDYGFHAGVLVFRGHFVAQGTEESFDIQTQGGTAYGHTVWLNNTFLGSEIGKAGVSNARATYRIPDLLPGKPYVLTVIVDNMGLDENGVAGVDSGKAPRGILRYNLKSSWFRSTPIDWKLTGNLHGEDSVDRSRGPLNEGGLFAERQGWHLPKPPIGAFRKRSPLEPISEPGVWIFTSSFDLDLPSDYEIPLSFVLGGVTGGAARIQLYVNGWQYGKYISHIGPQTRFPVPEGILNYHGENWIALLIWTMEDQTTQLEDFRLERGLPVYSGRSAVKLVDSPSWKRRDGAY</sequence>
<dbReference type="Pfam" id="PF10435">
    <property type="entry name" value="BetaGal_dom2"/>
    <property type="match status" value="1"/>
</dbReference>
<dbReference type="eggNOG" id="KOG0496">
    <property type="taxonomic scope" value="Eukaryota"/>
</dbReference>
<dbReference type="SUPFAM" id="SSF51445">
    <property type="entry name" value="(Trans)glycosidases"/>
    <property type="match status" value="1"/>
</dbReference>
<gene>
    <name evidence="10" type="ORF">PFICI_10524</name>
</gene>
<comment type="catalytic activity">
    <reaction evidence="1">
        <text>Hydrolysis of terminal non-reducing beta-D-galactose residues in beta-D-galactosides.</text>
        <dbReference type="EC" id="3.2.1.23"/>
    </reaction>
</comment>
<feature type="domain" description="Beta-galactosidase" evidence="9">
    <location>
        <begin position="436"/>
        <end position="615"/>
    </location>
</feature>
<dbReference type="SMART" id="SM01029">
    <property type="entry name" value="BetaGal_dom2"/>
    <property type="match status" value="1"/>
</dbReference>
<evidence type="ECO:0000256" key="4">
    <source>
        <dbReference type="ARBA" id="ARBA00022729"/>
    </source>
</evidence>
<dbReference type="InterPro" id="IPR017853">
    <property type="entry name" value="GH"/>
</dbReference>
<evidence type="ECO:0000256" key="7">
    <source>
        <dbReference type="ARBA" id="ARBA00023295"/>
    </source>
</evidence>